<feature type="domain" description="FAD-binding" evidence="3">
    <location>
        <begin position="20"/>
        <end position="355"/>
    </location>
</feature>
<evidence type="ECO:0000259" key="3">
    <source>
        <dbReference type="Pfam" id="PF01494"/>
    </source>
</evidence>
<dbReference type="PANTHER" id="PTHR43422">
    <property type="entry name" value="THIAMINE THIAZOLE SYNTHASE"/>
    <property type="match status" value="1"/>
</dbReference>
<dbReference type="EMBL" id="CP048261">
    <property type="protein sequence ID" value="QST78840.1"/>
    <property type="molecule type" value="Genomic_DNA"/>
</dbReference>
<feature type="transmembrane region" description="Helical" evidence="2">
    <location>
        <begin position="20"/>
        <end position="40"/>
    </location>
</feature>
<sequence length="482" mass="51592">MPLRGALPVTTRRIPYSPTAVVLGGGLTGMLAAAVLAAHAEVHIVERDVLPASPAPRKGLPQAQHAHLLWSGGARTIESLLPGVTQRWLSAGARRIPLPTGLVSLTAQGWLRRWPEMQYLIACSRDLLDWGVRQQVLDHPGIRVHTRTEPVGLSGTAGHVTGVEVRDTATGDVQRLDADLVIDATGRGSAATTWLAALGLPPVTEEHVDSGLAYATRIFRAPAGTEHWPIVNVQSDASAPVPGQTATLVPLEEARWLVTLSGTRGGQPTREADEFLPFARNVRHPIVAELIAGAEPLTDVHLSRSTVNRRRRFDLLRAWPRGFAVLGDAVATYNPLYGQGMSVAAQEAAALRDALDRYGLDDPVLARLLQRTVGRLTQAPWAMATGQDILYPGAVGPRPPAATRLLRGYTDRLLRTATGDPVVTRALLDVMTLSAPVQHLMRPNVAARVLLGPARPPLTGPPLNLPARHVPSGACSRYSAGR</sequence>
<dbReference type="Proteomes" id="UP000011074">
    <property type="component" value="Chromosome"/>
</dbReference>
<organism evidence="4 5">
    <name type="scientific">Streptomyces rimosus subsp. rimosus (strain ATCC 10970 / DSM 40260 / JCM 4667 / NRRL 2234)</name>
    <dbReference type="NCBI Taxonomy" id="1265868"/>
    <lineage>
        <taxon>Bacteria</taxon>
        <taxon>Bacillati</taxon>
        <taxon>Actinomycetota</taxon>
        <taxon>Actinomycetes</taxon>
        <taxon>Kitasatosporales</taxon>
        <taxon>Streptomycetaceae</taxon>
        <taxon>Streptomyces</taxon>
    </lineage>
</organism>
<keyword evidence="2" id="KW-0812">Transmembrane</keyword>
<evidence type="ECO:0000256" key="2">
    <source>
        <dbReference type="SAM" id="Phobius"/>
    </source>
</evidence>
<dbReference type="InterPro" id="IPR002938">
    <property type="entry name" value="FAD-bd"/>
</dbReference>
<dbReference type="SUPFAM" id="SSF51905">
    <property type="entry name" value="FAD/NAD(P)-binding domain"/>
    <property type="match status" value="1"/>
</dbReference>
<feature type="region of interest" description="Disordered" evidence="1">
    <location>
        <begin position="462"/>
        <end position="482"/>
    </location>
</feature>
<evidence type="ECO:0000313" key="5">
    <source>
        <dbReference type="Proteomes" id="UP000011074"/>
    </source>
</evidence>
<keyword evidence="2" id="KW-1133">Transmembrane helix</keyword>
<evidence type="ECO:0000313" key="4">
    <source>
        <dbReference type="EMBL" id="QST78840.1"/>
    </source>
</evidence>
<accession>A0A8A1UDY2</accession>
<dbReference type="GO" id="GO:0071949">
    <property type="term" value="F:FAD binding"/>
    <property type="evidence" value="ECO:0007669"/>
    <property type="project" value="InterPro"/>
</dbReference>
<reference evidence="4" key="1">
    <citation type="submission" date="2012-12" db="EMBL/GenBank/DDBJ databases">
        <authorList>
            <person name="Pethick F.E."/>
            <person name="MacFadyen A.C."/>
            <person name="Tang Z."/>
            <person name="Sangal V."/>
            <person name="Tze-Tze L."/>
            <person name="Chu J."/>
            <person name="Guo M."/>
            <person name="Kirby R."/>
            <person name="Hoskisson P.A."/>
            <person name="Herron P.R."/>
            <person name="Hunter I.S."/>
        </authorList>
    </citation>
    <scope>NUCLEOTIDE SEQUENCE</scope>
    <source>
        <strain evidence="4">ATCC 10970</strain>
    </source>
</reference>
<dbReference type="InterPro" id="IPR036188">
    <property type="entry name" value="FAD/NAD-bd_sf"/>
</dbReference>
<dbReference type="Pfam" id="PF01494">
    <property type="entry name" value="FAD_binding_3"/>
    <property type="match status" value="1"/>
</dbReference>
<keyword evidence="2" id="KW-0472">Membrane</keyword>
<reference evidence="4" key="3">
    <citation type="journal article" date="2021" name="bioRxiv">
        <title>Bilateral symmetry of linear streptomycete chromosomes.</title>
        <authorList>
            <person name="Algora-Gallardo L."/>
            <person name="Schniete J.K."/>
            <person name="Mark D.R."/>
            <person name="Hunter I.S."/>
            <person name="Herron P.R."/>
        </authorList>
    </citation>
    <scope>NUCLEOTIDE SEQUENCE</scope>
    <source>
        <strain evidence="4">ATCC 10970</strain>
    </source>
</reference>
<name>A0A8A1UDY2_STRR1</name>
<proteinExistence type="predicted"/>
<reference evidence="4" key="2">
    <citation type="submission" date="2020-01" db="EMBL/GenBank/DDBJ databases">
        <authorList>
            <person name="Algora L."/>
            <person name="Schniete J.K."/>
            <person name="MacFadyen A."/>
            <person name="Hoskisson P.A."/>
            <person name="Hunter I.S."/>
            <person name="Herron P.R."/>
        </authorList>
    </citation>
    <scope>NUCLEOTIDE SEQUENCE</scope>
    <source>
        <strain evidence="4">ATCC 10970</strain>
    </source>
</reference>
<dbReference type="Gene3D" id="3.50.50.60">
    <property type="entry name" value="FAD/NAD(P)-binding domain"/>
    <property type="match status" value="1"/>
</dbReference>
<protein>
    <submittedName>
        <fullName evidence="4">Pyridine nucleotide-disulfide oxidoreductase</fullName>
    </submittedName>
</protein>
<evidence type="ECO:0000256" key="1">
    <source>
        <dbReference type="SAM" id="MobiDB-lite"/>
    </source>
</evidence>
<gene>
    <name evidence="4" type="ORF">SRIM_000385</name>
</gene>
<dbReference type="PANTHER" id="PTHR43422:SF3">
    <property type="entry name" value="THIAMINE THIAZOLE SYNTHASE"/>
    <property type="match status" value="1"/>
</dbReference>
<dbReference type="AlphaFoldDB" id="A0A8A1UDY2"/>